<sequence>MEPPFPPFMTLKPIVDPAARDPSTKFPLDGITFDISTMPQETLIAYGEAAPVLHSFGGVEIVRLSRNLVLKYGRSVQASEGETMKYVATNFPGVRLPRVYQCFNIDYPSYFGVKGYIVMDYVDGRCLDSCWDHFSPELQKNIAAQVAVMVQELQSVRLSSPGVISGGISRGTWFSDYGAGPFTTKEGFEKWLNWKLGLSKFFKHAAMDVPDIDYQDFVLIHGDLSPRNLILDTDNQVWLIDWGCAGVYPAIFEAASAKYQIHFLDFAKLLLPLIYNNVDEMVQLEACQYGIHRVSHSLPPE</sequence>
<dbReference type="AlphaFoldDB" id="A0A6A6YS53"/>
<evidence type="ECO:0000256" key="3">
    <source>
        <dbReference type="ARBA" id="ARBA00048679"/>
    </source>
</evidence>
<dbReference type="CDD" id="cd05120">
    <property type="entry name" value="APH_ChoK_like"/>
    <property type="match status" value="1"/>
</dbReference>
<dbReference type="PANTHER" id="PTHR21310:SF39">
    <property type="entry name" value="AMINOGLYCOSIDE PHOSPHOTRANSFERASE DOMAIN-CONTAINING PROTEIN"/>
    <property type="match status" value="1"/>
</dbReference>
<gene>
    <name evidence="5 7" type="ORF">BDZ99DRAFT_497425</name>
</gene>
<dbReference type="Pfam" id="PF01636">
    <property type="entry name" value="APH"/>
    <property type="match status" value="1"/>
</dbReference>
<dbReference type="Proteomes" id="UP000504636">
    <property type="component" value="Unplaced"/>
</dbReference>
<evidence type="ECO:0000259" key="4">
    <source>
        <dbReference type="Pfam" id="PF01636"/>
    </source>
</evidence>
<evidence type="ECO:0000256" key="2">
    <source>
        <dbReference type="ARBA" id="ARBA00047899"/>
    </source>
</evidence>
<dbReference type="PANTHER" id="PTHR21310">
    <property type="entry name" value="AMINOGLYCOSIDE PHOSPHOTRANSFERASE-RELATED-RELATED"/>
    <property type="match status" value="1"/>
</dbReference>
<dbReference type="OrthoDB" id="3250044at2759"/>
<keyword evidence="5" id="KW-0808">Transferase</keyword>
<dbReference type="GO" id="GO:0004674">
    <property type="term" value="F:protein serine/threonine kinase activity"/>
    <property type="evidence" value="ECO:0007669"/>
    <property type="project" value="UniProtKB-EC"/>
</dbReference>
<reference evidence="7" key="2">
    <citation type="submission" date="2020-04" db="EMBL/GenBank/DDBJ databases">
        <authorList>
            <consortium name="NCBI Genome Project"/>
        </authorList>
    </citation>
    <scope>NUCLEOTIDE SEQUENCE</scope>
    <source>
        <strain evidence="7">CBS 304.34</strain>
    </source>
</reference>
<dbReference type="InterPro" id="IPR008266">
    <property type="entry name" value="Tyr_kinase_AS"/>
</dbReference>
<protein>
    <recommendedName>
        <fullName evidence="1">non-specific serine/threonine protein kinase</fullName>
        <ecNumber evidence="1">2.7.11.1</ecNumber>
    </recommendedName>
</protein>
<dbReference type="PROSITE" id="PS00109">
    <property type="entry name" value="PROTEIN_KINASE_TYR"/>
    <property type="match status" value="1"/>
</dbReference>
<comment type="catalytic activity">
    <reaction evidence="2">
        <text>L-threonyl-[protein] + ATP = O-phospho-L-threonyl-[protein] + ADP + H(+)</text>
        <dbReference type="Rhea" id="RHEA:46608"/>
        <dbReference type="Rhea" id="RHEA-COMP:11060"/>
        <dbReference type="Rhea" id="RHEA-COMP:11605"/>
        <dbReference type="ChEBI" id="CHEBI:15378"/>
        <dbReference type="ChEBI" id="CHEBI:30013"/>
        <dbReference type="ChEBI" id="CHEBI:30616"/>
        <dbReference type="ChEBI" id="CHEBI:61977"/>
        <dbReference type="ChEBI" id="CHEBI:456216"/>
        <dbReference type="EC" id="2.7.11.1"/>
    </reaction>
</comment>
<dbReference type="SUPFAM" id="SSF56112">
    <property type="entry name" value="Protein kinase-like (PK-like)"/>
    <property type="match status" value="1"/>
</dbReference>
<reference evidence="7" key="3">
    <citation type="submission" date="2025-04" db="UniProtKB">
        <authorList>
            <consortium name="RefSeq"/>
        </authorList>
    </citation>
    <scope>IDENTIFICATION</scope>
    <source>
        <strain evidence="7">CBS 304.34</strain>
    </source>
</reference>
<dbReference type="Gene3D" id="3.90.1200.10">
    <property type="match status" value="1"/>
</dbReference>
<accession>A0A6A6YS53</accession>
<dbReference type="InterPro" id="IPR011009">
    <property type="entry name" value="Kinase-like_dom_sf"/>
</dbReference>
<evidence type="ECO:0000313" key="5">
    <source>
        <dbReference type="EMBL" id="KAF2811776.1"/>
    </source>
</evidence>
<keyword evidence="6" id="KW-1185">Reference proteome</keyword>
<comment type="catalytic activity">
    <reaction evidence="3">
        <text>L-seryl-[protein] + ATP = O-phospho-L-seryl-[protein] + ADP + H(+)</text>
        <dbReference type="Rhea" id="RHEA:17989"/>
        <dbReference type="Rhea" id="RHEA-COMP:9863"/>
        <dbReference type="Rhea" id="RHEA-COMP:11604"/>
        <dbReference type="ChEBI" id="CHEBI:15378"/>
        <dbReference type="ChEBI" id="CHEBI:29999"/>
        <dbReference type="ChEBI" id="CHEBI:30616"/>
        <dbReference type="ChEBI" id="CHEBI:83421"/>
        <dbReference type="ChEBI" id="CHEBI:456216"/>
        <dbReference type="EC" id="2.7.11.1"/>
    </reaction>
</comment>
<dbReference type="GeneID" id="54464406"/>
<organism evidence="5">
    <name type="scientific">Mytilinidion resinicola</name>
    <dbReference type="NCBI Taxonomy" id="574789"/>
    <lineage>
        <taxon>Eukaryota</taxon>
        <taxon>Fungi</taxon>
        <taxon>Dikarya</taxon>
        <taxon>Ascomycota</taxon>
        <taxon>Pezizomycotina</taxon>
        <taxon>Dothideomycetes</taxon>
        <taxon>Pleosporomycetidae</taxon>
        <taxon>Mytilinidiales</taxon>
        <taxon>Mytilinidiaceae</taxon>
        <taxon>Mytilinidion</taxon>
    </lineage>
</organism>
<dbReference type="EMBL" id="MU003698">
    <property type="protein sequence ID" value="KAF2811776.1"/>
    <property type="molecule type" value="Genomic_DNA"/>
</dbReference>
<dbReference type="EC" id="2.7.11.1" evidence="1"/>
<feature type="domain" description="Aminoglycoside phosphotransferase" evidence="4">
    <location>
        <begin position="79"/>
        <end position="257"/>
    </location>
</feature>
<evidence type="ECO:0000256" key="1">
    <source>
        <dbReference type="ARBA" id="ARBA00012513"/>
    </source>
</evidence>
<evidence type="ECO:0000313" key="7">
    <source>
        <dbReference type="RefSeq" id="XP_033578740.1"/>
    </source>
</evidence>
<dbReference type="InterPro" id="IPR051678">
    <property type="entry name" value="AGP_Transferase"/>
</dbReference>
<proteinExistence type="predicted"/>
<evidence type="ECO:0000313" key="6">
    <source>
        <dbReference type="Proteomes" id="UP000504636"/>
    </source>
</evidence>
<name>A0A6A6YS53_9PEZI</name>
<reference evidence="5 7" key="1">
    <citation type="journal article" date="2020" name="Stud. Mycol.">
        <title>101 Dothideomycetes genomes: a test case for predicting lifestyles and emergence of pathogens.</title>
        <authorList>
            <person name="Haridas S."/>
            <person name="Albert R."/>
            <person name="Binder M."/>
            <person name="Bloem J."/>
            <person name="Labutti K."/>
            <person name="Salamov A."/>
            <person name="Andreopoulos B."/>
            <person name="Baker S."/>
            <person name="Barry K."/>
            <person name="Bills G."/>
            <person name="Bluhm B."/>
            <person name="Cannon C."/>
            <person name="Castanera R."/>
            <person name="Culley D."/>
            <person name="Daum C."/>
            <person name="Ezra D."/>
            <person name="Gonzalez J."/>
            <person name="Henrissat B."/>
            <person name="Kuo A."/>
            <person name="Liang C."/>
            <person name="Lipzen A."/>
            <person name="Lutzoni F."/>
            <person name="Magnuson J."/>
            <person name="Mondo S."/>
            <person name="Nolan M."/>
            <person name="Ohm R."/>
            <person name="Pangilinan J."/>
            <person name="Park H.-J."/>
            <person name="Ramirez L."/>
            <person name="Alfaro M."/>
            <person name="Sun H."/>
            <person name="Tritt A."/>
            <person name="Yoshinaga Y."/>
            <person name="Zwiers L.-H."/>
            <person name="Turgeon B."/>
            <person name="Goodwin S."/>
            <person name="Spatafora J."/>
            <person name="Crous P."/>
            <person name="Grigoriev I."/>
        </authorList>
    </citation>
    <scope>NUCLEOTIDE SEQUENCE</scope>
    <source>
        <strain evidence="5 7">CBS 304.34</strain>
    </source>
</reference>
<keyword evidence="5" id="KW-0418">Kinase</keyword>
<dbReference type="RefSeq" id="XP_033578740.1">
    <property type="nucleotide sequence ID" value="XM_033723513.1"/>
</dbReference>
<dbReference type="InterPro" id="IPR002575">
    <property type="entry name" value="Aminoglycoside_PTrfase"/>
</dbReference>